<dbReference type="PANTHER" id="PTHR23310:SF77">
    <property type="entry name" value="LD25952P"/>
    <property type="match status" value="1"/>
</dbReference>
<name>A0A6P8ZNQ7_THRPL</name>
<feature type="region of interest" description="Disordered" evidence="2">
    <location>
        <begin position="217"/>
        <end position="257"/>
    </location>
</feature>
<dbReference type="InParanoid" id="A0A6P8ZNQ7"/>
<dbReference type="OrthoDB" id="71307at2759"/>
<feature type="transmembrane region" description="Helical" evidence="3">
    <location>
        <begin position="375"/>
        <end position="393"/>
    </location>
</feature>
<protein>
    <submittedName>
        <fullName evidence="6">Acyl-CoA-binding domain-containing protein 5 isoform X1</fullName>
    </submittedName>
</protein>
<evidence type="ECO:0000313" key="6">
    <source>
        <dbReference type="RefSeq" id="XP_034242774.1"/>
    </source>
</evidence>
<keyword evidence="5" id="KW-1185">Reference proteome</keyword>
<reference evidence="6" key="1">
    <citation type="submission" date="2025-08" db="UniProtKB">
        <authorList>
            <consortium name="RefSeq"/>
        </authorList>
    </citation>
    <scope>IDENTIFICATION</scope>
    <source>
        <tissue evidence="6">Total insect</tissue>
    </source>
</reference>
<evidence type="ECO:0000313" key="5">
    <source>
        <dbReference type="Proteomes" id="UP000515158"/>
    </source>
</evidence>
<dbReference type="GO" id="GO:0006631">
    <property type="term" value="P:fatty acid metabolic process"/>
    <property type="evidence" value="ECO:0007669"/>
    <property type="project" value="TreeGrafter"/>
</dbReference>
<dbReference type="PANTHER" id="PTHR23310">
    <property type="entry name" value="ACYL-COA-BINDING PROTEIN, ACBP"/>
    <property type="match status" value="1"/>
</dbReference>
<dbReference type="Pfam" id="PF00887">
    <property type="entry name" value="ACBP"/>
    <property type="match status" value="1"/>
</dbReference>
<keyword evidence="3" id="KW-0472">Membrane</keyword>
<keyword evidence="3" id="KW-0812">Transmembrane</keyword>
<dbReference type="InterPro" id="IPR000582">
    <property type="entry name" value="Acyl-CoA-binding_protein"/>
</dbReference>
<dbReference type="FunFam" id="1.20.80.10:FF:000010">
    <property type="entry name" value="Acyl-CoA-binding domain-containing protein 5"/>
    <property type="match status" value="1"/>
</dbReference>
<feature type="compositionally biased region" description="Basic and acidic residues" evidence="2">
    <location>
        <begin position="234"/>
        <end position="248"/>
    </location>
</feature>
<feature type="compositionally biased region" description="Low complexity" evidence="2">
    <location>
        <begin position="154"/>
        <end position="173"/>
    </location>
</feature>
<gene>
    <name evidence="6" type="primary">LOC117646147</name>
</gene>
<evidence type="ECO:0000259" key="4">
    <source>
        <dbReference type="PROSITE" id="PS51228"/>
    </source>
</evidence>
<evidence type="ECO:0000256" key="1">
    <source>
        <dbReference type="ARBA" id="ARBA00023121"/>
    </source>
</evidence>
<organism evidence="6">
    <name type="scientific">Thrips palmi</name>
    <name type="common">Melon thrips</name>
    <dbReference type="NCBI Taxonomy" id="161013"/>
    <lineage>
        <taxon>Eukaryota</taxon>
        <taxon>Metazoa</taxon>
        <taxon>Ecdysozoa</taxon>
        <taxon>Arthropoda</taxon>
        <taxon>Hexapoda</taxon>
        <taxon>Insecta</taxon>
        <taxon>Pterygota</taxon>
        <taxon>Neoptera</taxon>
        <taxon>Paraneoptera</taxon>
        <taxon>Thysanoptera</taxon>
        <taxon>Terebrantia</taxon>
        <taxon>Thripoidea</taxon>
        <taxon>Thripidae</taxon>
        <taxon>Thrips</taxon>
    </lineage>
</organism>
<dbReference type="InterPro" id="IPR014352">
    <property type="entry name" value="FERM/acyl-CoA-bd_prot_sf"/>
</dbReference>
<dbReference type="InterPro" id="IPR022408">
    <property type="entry name" value="Acyl-CoA-binding_prot_CS"/>
</dbReference>
<dbReference type="GO" id="GO:0019915">
    <property type="term" value="P:lipid storage"/>
    <property type="evidence" value="ECO:0007669"/>
    <property type="project" value="UniProtKB-ARBA"/>
</dbReference>
<accession>A0A6P8ZNQ7</accession>
<feature type="domain" description="ACB" evidence="4">
    <location>
        <begin position="3"/>
        <end position="94"/>
    </location>
</feature>
<dbReference type="InterPro" id="IPR035984">
    <property type="entry name" value="Acyl-CoA-binding_sf"/>
</dbReference>
<dbReference type="AlphaFoldDB" id="A0A6P8ZNQ7"/>
<evidence type="ECO:0000256" key="3">
    <source>
        <dbReference type="SAM" id="Phobius"/>
    </source>
</evidence>
<dbReference type="KEGG" id="tpal:117646147"/>
<dbReference type="SUPFAM" id="SSF47027">
    <property type="entry name" value="Acyl-CoA binding protein"/>
    <property type="match status" value="1"/>
</dbReference>
<feature type="region of interest" description="Disordered" evidence="2">
    <location>
        <begin position="128"/>
        <end position="188"/>
    </location>
</feature>
<evidence type="ECO:0000256" key="2">
    <source>
        <dbReference type="SAM" id="MobiDB-lite"/>
    </source>
</evidence>
<keyword evidence="1" id="KW-0446">Lipid-binding</keyword>
<keyword evidence="3" id="KW-1133">Transmembrane helix</keyword>
<dbReference type="GO" id="GO:0000062">
    <property type="term" value="F:fatty-acyl-CoA binding"/>
    <property type="evidence" value="ECO:0007669"/>
    <property type="project" value="InterPro"/>
</dbReference>
<dbReference type="PRINTS" id="PR00689">
    <property type="entry name" value="ACOABINDINGP"/>
</dbReference>
<dbReference type="GO" id="GO:0005737">
    <property type="term" value="C:cytoplasm"/>
    <property type="evidence" value="ECO:0007669"/>
    <property type="project" value="TreeGrafter"/>
</dbReference>
<feature type="compositionally biased region" description="Low complexity" evidence="2">
    <location>
        <begin position="130"/>
        <end position="143"/>
    </location>
</feature>
<dbReference type="FunCoup" id="A0A6P8ZNQ7">
    <property type="interactions" value="606"/>
</dbReference>
<sequence length="406" mass="45816">MSIEEKFRAAVNVIRSLPKDGPGAFQPSHELMLRFYAYFKQASEGPCKGPRPSFWEVVKKVKYDAWAKLGNMPAEEAMKNYVDELRQIVETMSYTDNVAKFMGSLDSVYEAIPASDLELLLGPTLERMRSMPGSPLSNSPLGSRETSPTRTGKSAPISSSLGSSPASSESASPDTHPCSSDEGDDDEDEDVFIDTVEINEYISEKHIAPSSARNYSQMNGLHHKMNGDVLHNGPDSDMHDRSRPRDRGSPSARRKSKYYPASIPHLLQDFSYSVTFFISDPSQAHDSHDISEQMRDVVLHLQKDLDRITARVRSLEVASLSRVPASLEAHQSFFDPLIESCASCEDIRRHAEALSRSRVSRQPKWWPFRDLSPRAVFFITAWPILVHFFMLWLQRRRAALNIKRPL</sequence>
<dbReference type="PROSITE" id="PS51228">
    <property type="entry name" value="ACB_2"/>
    <property type="match status" value="1"/>
</dbReference>
<dbReference type="Proteomes" id="UP000515158">
    <property type="component" value="Unplaced"/>
</dbReference>
<dbReference type="Gene3D" id="1.20.80.10">
    <property type="match status" value="1"/>
</dbReference>
<dbReference type="RefSeq" id="XP_034242774.1">
    <property type="nucleotide sequence ID" value="XM_034386883.1"/>
</dbReference>
<dbReference type="PROSITE" id="PS00880">
    <property type="entry name" value="ACB_1"/>
    <property type="match status" value="1"/>
</dbReference>
<proteinExistence type="predicted"/>
<dbReference type="GeneID" id="117646147"/>